<dbReference type="InterPro" id="IPR028098">
    <property type="entry name" value="Glyco_trans_4-like_N"/>
</dbReference>
<evidence type="ECO:0000313" key="2">
    <source>
        <dbReference type="EMBL" id="NMJ40770.1"/>
    </source>
</evidence>
<feature type="domain" description="Glycosyltransferase subfamily 4-like N-terminal" evidence="1">
    <location>
        <begin position="30"/>
        <end position="160"/>
    </location>
</feature>
<dbReference type="Proteomes" id="UP000548582">
    <property type="component" value="Unassembled WGS sequence"/>
</dbReference>
<dbReference type="GO" id="GO:0016757">
    <property type="term" value="F:glycosyltransferase activity"/>
    <property type="evidence" value="ECO:0007669"/>
    <property type="project" value="UniProtKB-ARBA"/>
</dbReference>
<accession>A0A848EBB1</accession>
<reference evidence="2 3" key="1">
    <citation type="submission" date="2020-03" db="EMBL/GenBank/DDBJ databases">
        <authorList>
            <person name="Sun Q."/>
        </authorList>
    </citation>
    <scope>NUCLEOTIDE SEQUENCE [LARGE SCALE GENOMIC DNA]</scope>
    <source>
        <strain evidence="2 3">JC162</strain>
    </source>
</reference>
<keyword evidence="3" id="KW-1185">Reference proteome</keyword>
<gene>
    <name evidence="2" type="ORF">GWK16_05925</name>
</gene>
<dbReference type="RefSeq" id="WP_170053040.1">
    <property type="nucleotide sequence ID" value="NZ_JABBKX010000002.1"/>
</dbReference>
<dbReference type="SUPFAM" id="SSF53756">
    <property type="entry name" value="UDP-Glycosyltransferase/glycogen phosphorylase"/>
    <property type="match status" value="1"/>
</dbReference>
<name>A0A848EBB1_9PROT</name>
<dbReference type="AlphaFoldDB" id="A0A848EBB1"/>
<proteinExistence type="predicted"/>
<dbReference type="EMBL" id="JABBKX010000002">
    <property type="protein sequence ID" value="NMJ40770.1"/>
    <property type="molecule type" value="Genomic_DNA"/>
</dbReference>
<comment type="caution">
    <text evidence="2">The sequence shown here is derived from an EMBL/GenBank/DDBJ whole genome shotgun (WGS) entry which is preliminary data.</text>
</comment>
<keyword evidence="2" id="KW-0808">Transferase</keyword>
<organism evidence="2 3">
    <name type="scientific">Neoroseomonas marina</name>
    <dbReference type="NCBI Taxonomy" id="1232220"/>
    <lineage>
        <taxon>Bacteria</taxon>
        <taxon>Pseudomonadati</taxon>
        <taxon>Pseudomonadota</taxon>
        <taxon>Alphaproteobacteria</taxon>
        <taxon>Acetobacterales</taxon>
        <taxon>Acetobacteraceae</taxon>
        <taxon>Neoroseomonas</taxon>
    </lineage>
</organism>
<dbReference type="Gene3D" id="3.40.50.2000">
    <property type="entry name" value="Glycogen Phosphorylase B"/>
    <property type="match status" value="2"/>
</dbReference>
<protein>
    <submittedName>
        <fullName evidence="2">Glycosyltransferase family 4 protein</fullName>
    </submittedName>
</protein>
<dbReference type="Pfam" id="PF13439">
    <property type="entry name" value="Glyco_transf_4"/>
    <property type="match status" value="1"/>
</dbReference>
<evidence type="ECO:0000259" key="1">
    <source>
        <dbReference type="Pfam" id="PF13439"/>
    </source>
</evidence>
<evidence type="ECO:0000313" key="3">
    <source>
        <dbReference type="Proteomes" id="UP000548582"/>
    </source>
</evidence>
<sequence>MLRTLDADMAADRSGGLRILLTNLVLAGRSGTEIFVEQLAEWFRQRGHTPIVYAPLIGPLGEAMRSRGHHVFDRIAAIEVPPDVIHGHHAGPTMTALAAFPSAPAIFVSHSVEAEFDRPPDHPGIRRYFAVSSLVAPRWSSPTIPGSRIERLYNAVDLDRFARRPPLPAAPRRAVLVAKHGSHAAMVREACAGAGLELEEVGPATGRVSDDLPSLYRDADIVFASGRSALEAAATGCAVVLTEGRGLHGTIRPEDVDRVIDYNWGIHLLARRASVRSLAAAIAAYDPAGAAEVARRVRRRCGLDSQGERLLGIYADIRAAAAPNAGHGQAIASFLESHVPNFAWDRWRVLARHFAPEALPPSLTALAAARQPYDEDELVPAAEPPEPQVADWAESGERVALEGQMTALRDRIAALEALQAATYASTSWRMTAPLRGVAAWFGRRGRSPAVRMAAPDCPASAPSRA</sequence>